<evidence type="ECO:0000313" key="7">
    <source>
        <dbReference type="Proteomes" id="UP001515500"/>
    </source>
</evidence>
<dbReference type="RefSeq" id="XP_039127490.1">
    <property type="nucleotide sequence ID" value="XM_039271556.1"/>
</dbReference>
<feature type="domain" description="RING-type" evidence="6">
    <location>
        <begin position="81"/>
        <end position="125"/>
    </location>
</feature>
<organism evidence="7 8">
    <name type="scientific">Dioscorea cayennensis subsp. rotundata</name>
    <name type="common">White Guinea yam</name>
    <name type="synonym">Dioscorea rotundata</name>
    <dbReference type="NCBI Taxonomy" id="55577"/>
    <lineage>
        <taxon>Eukaryota</taxon>
        <taxon>Viridiplantae</taxon>
        <taxon>Streptophyta</taxon>
        <taxon>Embryophyta</taxon>
        <taxon>Tracheophyta</taxon>
        <taxon>Spermatophyta</taxon>
        <taxon>Magnoliopsida</taxon>
        <taxon>Liliopsida</taxon>
        <taxon>Dioscoreales</taxon>
        <taxon>Dioscoreaceae</taxon>
        <taxon>Dioscorea</taxon>
    </lineage>
</organism>
<evidence type="ECO:0000256" key="3">
    <source>
        <dbReference type="ARBA" id="ARBA00022833"/>
    </source>
</evidence>
<dbReference type="Pfam" id="PF13639">
    <property type="entry name" value="zf-RING_2"/>
    <property type="match status" value="1"/>
</dbReference>
<evidence type="ECO:0000259" key="6">
    <source>
        <dbReference type="PROSITE" id="PS50089"/>
    </source>
</evidence>
<keyword evidence="1" id="KW-0479">Metal-binding</keyword>
<reference evidence="8" key="1">
    <citation type="submission" date="2025-08" db="UniProtKB">
        <authorList>
            <consortium name="RefSeq"/>
        </authorList>
    </citation>
    <scope>IDENTIFICATION</scope>
</reference>
<keyword evidence="5" id="KW-0472">Membrane</keyword>
<dbReference type="Gene3D" id="3.30.40.10">
    <property type="entry name" value="Zinc/RING finger domain, C3HC4 (zinc finger)"/>
    <property type="match status" value="1"/>
</dbReference>
<dbReference type="AlphaFoldDB" id="A0AB40BKC1"/>
<dbReference type="SMART" id="SM00184">
    <property type="entry name" value="RING"/>
    <property type="match status" value="1"/>
</dbReference>
<gene>
    <name evidence="8" type="primary">LOC120263594</name>
</gene>
<dbReference type="PANTHER" id="PTHR45969">
    <property type="entry name" value="RING ZINC FINGER PROTEIN-RELATED"/>
    <property type="match status" value="1"/>
</dbReference>
<keyword evidence="2 4" id="KW-0863">Zinc-finger</keyword>
<feature type="transmembrane region" description="Helical" evidence="5">
    <location>
        <begin position="6"/>
        <end position="25"/>
    </location>
</feature>
<sequence length="177" mass="20017">MEDQYQSLLYKAGLFIISLMSRWLLGPMSSLWDAYNHDDDGDDEARRHQHRVSAQAVRKMLQVATFRDIVSAGATVEGPTCAVCLNQVRNRDRVWELRNCSHIFHMRCLDRWLDHDDQLTCPLCRAPLLASRGAATSLLSPSEASWAVEKLLYLFGDDLLFPHLSSPSLDIPSSLTS</sequence>
<dbReference type="PANTHER" id="PTHR45969:SF11">
    <property type="entry name" value="RING_U-BOX SUPERFAMILY PROTEIN"/>
    <property type="match status" value="1"/>
</dbReference>
<keyword evidence="5" id="KW-0812">Transmembrane</keyword>
<accession>A0AB40BKC1</accession>
<evidence type="ECO:0000256" key="5">
    <source>
        <dbReference type="SAM" id="Phobius"/>
    </source>
</evidence>
<dbReference type="GO" id="GO:0016567">
    <property type="term" value="P:protein ubiquitination"/>
    <property type="evidence" value="ECO:0007669"/>
    <property type="project" value="TreeGrafter"/>
</dbReference>
<name>A0AB40BKC1_DIOCR</name>
<protein>
    <submittedName>
        <fullName evidence="8">E3 ubiquitin-protein ligase RHA1B-like</fullName>
    </submittedName>
</protein>
<dbReference type="GO" id="GO:0061630">
    <property type="term" value="F:ubiquitin protein ligase activity"/>
    <property type="evidence" value="ECO:0007669"/>
    <property type="project" value="TreeGrafter"/>
</dbReference>
<evidence type="ECO:0000256" key="1">
    <source>
        <dbReference type="ARBA" id="ARBA00022723"/>
    </source>
</evidence>
<dbReference type="GO" id="GO:0008270">
    <property type="term" value="F:zinc ion binding"/>
    <property type="evidence" value="ECO:0007669"/>
    <property type="project" value="UniProtKB-KW"/>
</dbReference>
<proteinExistence type="predicted"/>
<evidence type="ECO:0000256" key="4">
    <source>
        <dbReference type="PROSITE-ProRule" id="PRU00175"/>
    </source>
</evidence>
<keyword evidence="3" id="KW-0862">Zinc</keyword>
<dbReference type="InterPro" id="IPR013083">
    <property type="entry name" value="Znf_RING/FYVE/PHD"/>
</dbReference>
<evidence type="ECO:0000256" key="2">
    <source>
        <dbReference type="ARBA" id="ARBA00022771"/>
    </source>
</evidence>
<dbReference type="GeneID" id="120263594"/>
<dbReference type="PROSITE" id="PS50089">
    <property type="entry name" value="ZF_RING_2"/>
    <property type="match status" value="1"/>
</dbReference>
<dbReference type="Proteomes" id="UP001515500">
    <property type="component" value="Chromosome 6"/>
</dbReference>
<keyword evidence="5" id="KW-1133">Transmembrane helix</keyword>
<dbReference type="InterPro" id="IPR001841">
    <property type="entry name" value="Znf_RING"/>
</dbReference>
<evidence type="ECO:0000313" key="8">
    <source>
        <dbReference type="RefSeq" id="XP_039127490.1"/>
    </source>
</evidence>
<dbReference type="SUPFAM" id="SSF57850">
    <property type="entry name" value="RING/U-box"/>
    <property type="match status" value="1"/>
</dbReference>
<keyword evidence="7" id="KW-1185">Reference proteome</keyword>